<dbReference type="InterPro" id="IPR020845">
    <property type="entry name" value="AMP-binding_CS"/>
</dbReference>
<dbReference type="FunFam" id="3.30.300.30:FF:000007">
    <property type="entry name" value="4-coumarate--CoA ligase 2"/>
    <property type="match status" value="1"/>
</dbReference>
<dbReference type="Gene3D" id="3.30.300.30">
    <property type="match status" value="1"/>
</dbReference>
<dbReference type="Proteomes" id="UP001168821">
    <property type="component" value="Unassembled WGS sequence"/>
</dbReference>
<evidence type="ECO:0000256" key="12">
    <source>
        <dbReference type="ARBA" id="ARBA00023262"/>
    </source>
</evidence>
<comment type="catalytic activity">
    <reaction evidence="13">
        <text>firefly D-luciferin + ATP + O2 = firefly oxyluciferin + hnu + AMP + CO2 + diphosphate</text>
        <dbReference type="Rhea" id="RHEA:10732"/>
        <dbReference type="ChEBI" id="CHEBI:15379"/>
        <dbReference type="ChEBI" id="CHEBI:16526"/>
        <dbReference type="ChEBI" id="CHEBI:16792"/>
        <dbReference type="ChEBI" id="CHEBI:30212"/>
        <dbReference type="ChEBI" id="CHEBI:30616"/>
        <dbReference type="ChEBI" id="CHEBI:33019"/>
        <dbReference type="ChEBI" id="CHEBI:58038"/>
        <dbReference type="ChEBI" id="CHEBI:456215"/>
        <dbReference type="EC" id="1.13.12.7"/>
    </reaction>
</comment>
<evidence type="ECO:0000256" key="1">
    <source>
        <dbReference type="ARBA" id="ARBA00004275"/>
    </source>
</evidence>
<keyword evidence="7" id="KW-0067">ATP-binding</keyword>
<dbReference type="SUPFAM" id="SSF56801">
    <property type="entry name" value="Acetyl-CoA synthetase-like"/>
    <property type="match status" value="1"/>
</dbReference>
<comment type="subcellular location">
    <subcellularLocation>
        <location evidence="1">Peroxisome</location>
    </subcellularLocation>
</comment>
<keyword evidence="12" id="KW-0599">Photoprotein</keyword>
<feature type="domain" description="AMP-dependent synthetase/ligase" evidence="14">
    <location>
        <begin position="58"/>
        <end position="439"/>
    </location>
</feature>
<accession>A0AA38ILI0</accession>
<proteinExistence type="inferred from homology"/>
<dbReference type="GO" id="GO:0046872">
    <property type="term" value="F:metal ion binding"/>
    <property type="evidence" value="ECO:0007669"/>
    <property type="project" value="UniProtKB-KW"/>
</dbReference>
<dbReference type="InterPro" id="IPR042099">
    <property type="entry name" value="ANL_N_sf"/>
</dbReference>
<dbReference type="GO" id="GO:0004497">
    <property type="term" value="F:monooxygenase activity"/>
    <property type="evidence" value="ECO:0007669"/>
    <property type="project" value="UniProtKB-KW"/>
</dbReference>
<evidence type="ECO:0000256" key="5">
    <source>
        <dbReference type="ARBA" id="ARBA00022723"/>
    </source>
</evidence>
<dbReference type="GO" id="GO:0046949">
    <property type="term" value="P:fatty-acyl-CoA biosynthetic process"/>
    <property type="evidence" value="ECO:0007669"/>
    <property type="project" value="TreeGrafter"/>
</dbReference>
<dbReference type="InterPro" id="IPR045851">
    <property type="entry name" value="AMP-bd_C_sf"/>
</dbReference>
<dbReference type="CDD" id="cd05911">
    <property type="entry name" value="Firefly_Luc_like"/>
    <property type="match status" value="1"/>
</dbReference>
<evidence type="ECO:0000256" key="7">
    <source>
        <dbReference type="ARBA" id="ARBA00022840"/>
    </source>
</evidence>
<dbReference type="EMBL" id="JALNTZ010000003">
    <property type="protein sequence ID" value="KAJ3657496.1"/>
    <property type="molecule type" value="Genomic_DNA"/>
</dbReference>
<dbReference type="AlphaFoldDB" id="A0AA38ILI0"/>
<comment type="similarity">
    <text evidence="2">Belongs to the ATP-dependent AMP-binding enzyme family.</text>
</comment>
<dbReference type="Gene3D" id="3.40.50.12780">
    <property type="entry name" value="N-terminal domain of ligase-like"/>
    <property type="match status" value="1"/>
</dbReference>
<evidence type="ECO:0000256" key="10">
    <source>
        <dbReference type="ARBA" id="ARBA00023140"/>
    </source>
</evidence>
<dbReference type="FunFam" id="3.40.50.12780:FF:000003">
    <property type="entry name" value="Long-chain-fatty-acid--CoA ligase FadD"/>
    <property type="match status" value="1"/>
</dbReference>
<dbReference type="PROSITE" id="PS00455">
    <property type="entry name" value="AMP_BINDING"/>
    <property type="match status" value="1"/>
</dbReference>
<keyword evidence="11" id="KW-0455">Luminescence</keyword>
<evidence type="ECO:0000256" key="3">
    <source>
        <dbReference type="ARBA" id="ARBA00012532"/>
    </source>
</evidence>
<keyword evidence="8" id="KW-0560">Oxidoreductase</keyword>
<dbReference type="Pfam" id="PF13193">
    <property type="entry name" value="AMP-binding_C"/>
    <property type="match status" value="1"/>
</dbReference>
<evidence type="ECO:0000313" key="17">
    <source>
        <dbReference type="Proteomes" id="UP001168821"/>
    </source>
</evidence>
<evidence type="ECO:0000256" key="13">
    <source>
        <dbReference type="ARBA" id="ARBA00048497"/>
    </source>
</evidence>
<keyword evidence="17" id="KW-1185">Reference proteome</keyword>
<dbReference type="GO" id="GO:0005524">
    <property type="term" value="F:ATP binding"/>
    <property type="evidence" value="ECO:0007669"/>
    <property type="project" value="UniProtKB-KW"/>
</dbReference>
<keyword evidence="9" id="KW-0503">Monooxygenase</keyword>
<evidence type="ECO:0000256" key="6">
    <source>
        <dbReference type="ARBA" id="ARBA00022741"/>
    </source>
</evidence>
<dbReference type="GO" id="GO:0004467">
    <property type="term" value="F:long-chain fatty acid-CoA ligase activity"/>
    <property type="evidence" value="ECO:0007669"/>
    <property type="project" value="TreeGrafter"/>
</dbReference>
<protein>
    <recommendedName>
        <fullName evidence="4">Luciferin 4-monooxygenase</fullName>
        <ecNumber evidence="3">1.13.12.7</ecNumber>
    </recommendedName>
</protein>
<dbReference type="GO" id="GO:0008218">
    <property type="term" value="P:bioluminescence"/>
    <property type="evidence" value="ECO:0007669"/>
    <property type="project" value="UniProtKB-KW"/>
</dbReference>
<keyword evidence="10" id="KW-0576">Peroxisome</keyword>
<keyword evidence="6" id="KW-0547">Nucleotide-binding</keyword>
<name>A0AA38ILI0_9CUCU</name>
<reference evidence="16" key="1">
    <citation type="journal article" date="2023" name="G3 (Bethesda)">
        <title>Whole genome assemblies of Zophobas morio and Tenebrio molitor.</title>
        <authorList>
            <person name="Kaur S."/>
            <person name="Stinson S.A."/>
            <person name="diCenzo G.C."/>
        </authorList>
    </citation>
    <scope>NUCLEOTIDE SEQUENCE</scope>
    <source>
        <strain evidence="16">QUZm001</strain>
    </source>
</reference>
<evidence type="ECO:0000256" key="4">
    <source>
        <dbReference type="ARBA" id="ARBA00019043"/>
    </source>
</evidence>
<dbReference type="PANTHER" id="PTHR24096">
    <property type="entry name" value="LONG-CHAIN-FATTY-ACID--COA LIGASE"/>
    <property type="match status" value="1"/>
</dbReference>
<comment type="caution">
    <text evidence="16">The sequence shown here is derived from an EMBL/GenBank/DDBJ whole genome shotgun (WGS) entry which is preliminary data.</text>
</comment>
<evidence type="ECO:0000256" key="9">
    <source>
        <dbReference type="ARBA" id="ARBA00023033"/>
    </source>
</evidence>
<evidence type="ECO:0000256" key="8">
    <source>
        <dbReference type="ARBA" id="ARBA00023002"/>
    </source>
</evidence>
<dbReference type="EC" id="1.13.12.7" evidence="3"/>
<evidence type="ECO:0000313" key="16">
    <source>
        <dbReference type="EMBL" id="KAJ3657496.1"/>
    </source>
</evidence>
<dbReference type="InterPro" id="IPR025110">
    <property type="entry name" value="AMP-bd_C"/>
</dbReference>
<organism evidence="16 17">
    <name type="scientific">Zophobas morio</name>
    <dbReference type="NCBI Taxonomy" id="2755281"/>
    <lineage>
        <taxon>Eukaryota</taxon>
        <taxon>Metazoa</taxon>
        <taxon>Ecdysozoa</taxon>
        <taxon>Arthropoda</taxon>
        <taxon>Hexapoda</taxon>
        <taxon>Insecta</taxon>
        <taxon>Pterygota</taxon>
        <taxon>Neoptera</taxon>
        <taxon>Endopterygota</taxon>
        <taxon>Coleoptera</taxon>
        <taxon>Polyphaga</taxon>
        <taxon>Cucujiformia</taxon>
        <taxon>Tenebrionidae</taxon>
        <taxon>Zophobas</taxon>
    </lineage>
</organism>
<dbReference type="InterPro" id="IPR000873">
    <property type="entry name" value="AMP-dep_synth/lig_dom"/>
</dbReference>
<keyword evidence="5" id="KW-0479">Metal-binding</keyword>
<dbReference type="GO" id="GO:0005777">
    <property type="term" value="C:peroxisome"/>
    <property type="evidence" value="ECO:0007669"/>
    <property type="project" value="UniProtKB-SubCell"/>
</dbReference>
<evidence type="ECO:0000256" key="11">
    <source>
        <dbReference type="ARBA" id="ARBA00023223"/>
    </source>
</evidence>
<feature type="domain" description="AMP-binding enzyme C-terminal" evidence="15">
    <location>
        <begin position="490"/>
        <end position="566"/>
    </location>
</feature>
<sequence>MSALRKLFDPKLFNKKILACAASSKHCYYSTDASEFVLHSDLADVEIPKLSIDEYVFQKVDKWPRRIAAECGTTGRNYTYEDILKKVTNLSKNFRKKLKLQKGDVVAVLLPNSPEFVVVALGALKAGLIVTTLNPIYTPDEISRQLSDSSTKAIITFSDLVQLAKASTNLLQTGTSVPILTIKTQPSQATPAGALNFYEFTENVDFPDVPAADTNDVAFLPYSSGTTGLPKGVQLTHRNIIANLCQFNSKELSVIEETTSDHQDVIPAVLPQFHIYGLTATTLHLFSKGCKTVAIAKFTPELYIATLRKHKPDVLFAAPPLVLFLAGHPAVTSSDLQSVRTLLSGAAPLGALDEERFLAKAQKDINIFQGYGLTETSPMVTMTRKDLRQFANSSGTIGRPVAQTSIKIVDPNDPNFTPLGPNQKGELLVKGPQVMLGYHKRPQQMKETFTDDGWLRTGDLMFYNDDRLLFVSDRLKELIKVKGFQVPPAELEEIIRDFPDVEDAAVVGVPHARDGEVPRAFIVPKQGKKVDVQKLQDFVNGKVAPYKKLAGGVELVESIPKNNTGKILRRLLKEKYEQRQS</sequence>
<gene>
    <name evidence="16" type="ORF">Zmor_009292</name>
</gene>
<dbReference type="PANTHER" id="PTHR24096:SF422">
    <property type="entry name" value="BCDNA.GH02901"/>
    <property type="match status" value="1"/>
</dbReference>
<dbReference type="Pfam" id="PF00501">
    <property type="entry name" value="AMP-binding"/>
    <property type="match status" value="1"/>
</dbReference>
<evidence type="ECO:0000259" key="14">
    <source>
        <dbReference type="Pfam" id="PF00501"/>
    </source>
</evidence>
<evidence type="ECO:0000256" key="2">
    <source>
        <dbReference type="ARBA" id="ARBA00006432"/>
    </source>
</evidence>
<evidence type="ECO:0000259" key="15">
    <source>
        <dbReference type="Pfam" id="PF13193"/>
    </source>
</evidence>